<keyword evidence="2" id="KW-0804">Transcription</keyword>
<keyword evidence="5" id="KW-1185">Reference proteome</keyword>
<proteinExistence type="predicted"/>
<dbReference type="SUPFAM" id="SSF160387">
    <property type="entry name" value="NosL/MerB-like"/>
    <property type="match status" value="1"/>
</dbReference>
<dbReference type="InterPro" id="IPR001034">
    <property type="entry name" value="DeoR_HTH"/>
</dbReference>
<dbReference type="EMBL" id="BMEX01000001">
    <property type="protein sequence ID" value="GGA33997.1"/>
    <property type="molecule type" value="Genomic_DNA"/>
</dbReference>
<dbReference type="Pfam" id="PF08220">
    <property type="entry name" value="HTH_DeoR"/>
    <property type="match status" value="1"/>
</dbReference>
<dbReference type="InterPro" id="IPR036390">
    <property type="entry name" value="WH_DNA-bd_sf"/>
</dbReference>
<sequence>MLPTERRERLRELIREGHHVKISDLSRALGVSEMTIYRDLKPMLEEGWVKKTYGGVTLVREKSPAADPSCVYCGRKPDSRLAYRLVLQDQQTETACCCHCGLLRHSQMEGQVVQAICQDFINQLTISALRAWYVLNPEVYVGCCRPQVLSFEQREVAGRFVRGFGGALLSFPEAIQQLTQLMGQEKHRGCEHS</sequence>
<dbReference type="PANTHER" id="PTHR41247:SF1">
    <property type="entry name" value="HTH-TYPE TRANSCRIPTIONAL REPRESSOR YCNK"/>
    <property type="match status" value="1"/>
</dbReference>
<evidence type="ECO:0000256" key="2">
    <source>
        <dbReference type="ARBA" id="ARBA00023163"/>
    </source>
</evidence>
<dbReference type="Proteomes" id="UP000617979">
    <property type="component" value="Unassembled WGS sequence"/>
</dbReference>
<keyword evidence="1" id="KW-0805">Transcription regulation</keyword>
<evidence type="ECO:0000256" key="1">
    <source>
        <dbReference type="ARBA" id="ARBA00023015"/>
    </source>
</evidence>
<name>A0ABQ1FZK0_9BACL</name>
<evidence type="ECO:0000259" key="3">
    <source>
        <dbReference type="PROSITE" id="PS51000"/>
    </source>
</evidence>
<dbReference type="InterPro" id="IPR008719">
    <property type="entry name" value="N2O_reductase_NosL"/>
</dbReference>
<evidence type="ECO:0000313" key="4">
    <source>
        <dbReference type="EMBL" id="GGA33997.1"/>
    </source>
</evidence>
<dbReference type="SMART" id="SM00420">
    <property type="entry name" value="HTH_DEOR"/>
    <property type="match status" value="1"/>
</dbReference>
<comment type="caution">
    <text evidence="4">The sequence shown here is derived from an EMBL/GenBank/DDBJ whole genome shotgun (WGS) entry which is preliminary data.</text>
</comment>
<dbReference type="InterPro" id="IPR036388">
    <property type="entry name" value="WH-like_DNA-bd_sf"/>
</dbReference>
<dbReference type="RefSeq" id="WP_188429145.1">
    <property type="nucleotide sequence ID" value="NZ_BMEX01000001.1"/>
</dbReference>
<dbReference type="PANTHER" id="PTHR41247">
    <property type="entry name" value="HTH-TYPE TRANSCRIPTIONAL REPRESSOR YCNK"/>
    <property type="match status" value="1"/>
</dbReference>
<dbReference type="PROSITE" id="PS51000">
    <property type="entry name" value="HTH_DEOR_2"/>
    <property type="match status" value="1"/>
</dbReference>
<reference evidence="5" key="1">
    <citation type="journal article" date="2019" name="Int. J. Syst. Evol. Microbiol.">
        <title>The Global Catalogue of Microorganisms (GCM) 10K type strain sequencing project: providing services to taxonomists for standard genome sequencing and annotation.</title>
        <authorList>
            <consortium name="The Broad Institute Genomics Platform"/>
            <consortium name="The Broad Institute Genome Sequencing Center for Infectious Disease"/>
            <person name="Wu L."/>
            <person name="Ma J."/>
        </authorList>
    </citation>
    <scope>NUCLEOTIDE SEQUENCE [LARGE SCALE GENOMIC DNA]</scope>
    <source>
        <strain evidence="5">CGMCC 1.12404</strain>
    </source>
</reference>
<feature type="domain" description="HTH deoR-type" evidence="3">
    <location>
        <begin position="3"/>
        <end position="58"/>
    </location>
</feature>
<protein>
    <submittedName>
        <fullName evidence="4">HTH-type transcriptional repressor YcnK</fullName>
    </submittedName>
</protein>
<evidence type="ECO:0000313" key="5">
    <source>
        <dbReference type="Proteomes" id="UP000617979"/>
    </source>
</evidence>
<accession>A0ABQ1FZK0</accession>
<gene>
    <name evidence="4" type="primary">ycnK</name>
    <name evidence="4" type="ORF">GCM10007416_03420</name>
</gene>
<dbReference type="SUPFAM" id="SSF46785">
    <property type="entry name" value="Winged helix' DNA-binding domain"/>
    <property type="match status" value="1"/>
</dbReference>
<dbReference type="Gene3D" id="1.10.10.10">
    <property type="entry name" value="Winged helix-like DNA-binding domain superfamily/Winged helix DNA-binding domain"/>
    <property type="match status" value="1"/>
</dbReference>
<organism evidence="4 5">
    <name type="scientific">Kroppenstedtia guangzhouensis</name>
    <dbReference type="NCBI Taxonomy" id="1274356"/>
    <lineage>
        <taxon>Bacteria</taxon>
        <taxon>Bacillati</taxon>
        <taxon>Bacillota</taxon>
        <taxon>Bacilli</taxon>
        <taxon>Bacillales</taxon>
        <taxon>Thermoactinomycetaceae</taxon>
        <taxon>Kroppenstedtia</taxon>
    </lineage>
</organism>